<evidence type="ECO:0000313" key="2">
    <source>
        <dbReference type="RefSeq" id="XP_010252049.1"/>
    </source>
</evidence>
<dbReference type="RefSeq" id="XP_010252049.1">
    <property type="nucleotide sequence ID" value="XM_010253747.2"/>
</dbReference>
<accession>A0A1U7ZK67</accession>
<evidence type="ECO:0000313" key="1">
    <source>
        <dbReference type="Proteomes" id="UP000189703"/>
    </source>
</evidence>
<dbReference type="PANTHER" id="PTHR31881:SF11">
    <property type="entry name" value="PROTEIN, PUTATIVE-RELATED"/>
    <property type="match status" value="1"/>
</dbReference>
<dbReference type="AlphaFoldDB" id="A0A1U7ZK67"/>
<dbReference type="InterPro" id="IPR006747">
    <property type="entry name" value="DUF599"/>
</dbReference>
<sequence>MGMVIYSDAILVPLSLFLTMGYHAYLLQYYFRNNPTLATTGVDAIRRRMWVLSIKEDNQKKSMLAVQSSRNSLMATILGAAIAVALNSSLAALTNNTYNAAHLFNSTLLGLHSGQALVLKYGLASILLLSSFLCSSMALGCLTDANFLVSVPNGLSPEHLQAMFDRGFILAFIGNRALYATFPLLLWLFGPIAVALSSMALIWVLYELDFGGNGVKVNLPRTSPACNVKLLSEVC</sequence>
<dbReference type="KEGG" id="nnu:104593758"/>
<keyword evidence="1" id="KW-1185">Reference proteome</keyword>
<dbReference type="GeneID" id="104593758"/>
<dbReference type="PANTHER" id="PTHR31881">
    <property type="match status" value="1"/>
</dbReference>
<name>A0A1U7ZK67_NELNU</name>
<proteinExistence type="predicted"/>
<dbReference type="eggNOG" id="ENOG502RK1A">
    <property type="taxonomic scope" value="Eukaryota"/>
</dbReference>
<reference evidence="2" key="1">
    <citation type="submission" date="2025-08" db="UniProtKB">
        <authorList>
            <consortium name="RefSeq"/>
        </authorList>
    </citation>
    <scope>IDENTIFICATION</scope>
</reference>
<organism evidence="1 2">
    <name type="scientific">Nelumbo nucifera</name>
    <name type="common">Sacred lotus</name>
    <dbReference type="NCBI Taxonomy" id="4432"/>
    <lineage>
        <taxon>Eukaryota</taxon>
        <taxon>Viridiplantae</taxon>
        <taxon>Streptophyta</taxon>
        <taxon>Embryophyta</taxon>
        <taxon>Tracheophyta</taxon>
        <taxon>Spermatophyta</taxon>
        <taxon>Magnoliopsida</taxon>
        <taxon>Proteales</taxon>
        <taxon>Nelumbonaceae</taxon>
        <taxon>Nelumbo</taxon>
    </lineage>
</organism>
<dbReference type="FunCoup" id="A0A1U7ZK67">
    <property type="interactions" value="2"/>
</dbReference>
<gene>
    <name evidence="2" type="primary">LOC104593758</name>
</gene>
<dbReference type="OMA" id="YLWHNFK"/>
<dbReference type="OrthoDB" id="761598at2759"/>
<protein>
    <submittedName>
        <fullName evidence="2">Uncharacterized protein LOC104593758</fullName>
    </submittedName>
</protein>
<dbReference type="Pfam" id="PF04654">
    <property type="entry name" value="DUF599"/>
    <property type="match status" value="1"/>
</dbReference>
<dbReference type="Proteomes" id="UP000189703">
    <property type="component" value="Unplaced"/>
</dbReference>